<comment type="caution">
    <text evidence="2">The sequence shown here is derived from an EMBL/GenBank/DDBJ whole genome shotgun (WGS) entry which is preliminary data.</text>
</comment>
<evidence type="ECO:0000313" key="2">
    <source>
        <dbReference type="EMBL" id="MFC2972985.1"/>
    </source>
</evidence>
<evidence type="ECO:0000256" key="1">
    <source>
        <dbReference type="SAM" id="Phobius"/>
    </source>
</evidence>
<proteinExistence type="predicted"/>
<protein>
    <submittedName>
        <fullName evidence="2">CopD family copper resistance protein</fullName>
    </submittedName>
</protein>
<name>A0ABV7AVW4_9GAMM</name>
<dbReference type="PIRSF" id="PIRSF015875">
    <property type="entry name" value="UCP015875"/>
    <property type="match status" value="1"/>
</dbReference>
<organism evidence="2 3">
    <name type="scientific">Azotobacter bryophylli</name>
    <dbReference type="NCBI Taxonomy" id="1986537"/>
    <lineage>
        <taxon>Bacteria</taxon>
        <taxon>Pseudomonadati</taxon>
        <taxon>Pseudomonadota</taxon>
        <taxon>Gammaproteobacteria</taxon>
        <taxon>Pseudomonadales</taxon>
        <taxon>Pseudomonadaceae</taxon>
        <taxon>Azotobacter</taxon>
    </lineage>
</organism>
<dbReference type="Proteomes" id="UP001595457">
    <property type="component" value="Unassembled WGS sequence"/>
</dbReference>
<keyword evidence="3" id="KW-1185">Reference proteome</keyword>
<feature type="transmembrane region" description="Helical" evidence="1">
    <location>
        <begin position="6"/>
        <end position="29"/>
    </location>
</feature>
<feature type="transmembrane region" description="Helical" evidence="1">
    <location>
        <begin position="122"/>
        <end position="144"/>
    </location>
</feature>
<gene>
    <name evidence="2" type="ORF">ACFOJE_12260</name>
</gene>
<feature type="transmembrane region" description="Helical" evidence="1">
    <location>
        <begin position="91"/>
        <end position="110"/>
    </location>
</feature>
<sequence length="146" mass="16198">MSYFLLHVLHLLGAICFIGTLFFELVILTRIERSLGTAARAELRQAAGPASRAVLHWLVLVVYGAGLGLAWHHRQALAAPFASSFGTLLTLKILLALGVFASYGLLAVLLRRGRMTPARYRALHWLIFAQMIGIVLLAKGMFYLHW</sequence>
<keyword evidence="1" id="KW-1133">Transmembrane helix</keyword>
<accession>A0ABV7AVW4</accession>
<evidence type="ECO:0000313" key="3">
    <source>
        <dbReference type="Proteomes" id="UP001595457"/>
    </source>
</evidence>
<keyword evidence="1" id="KW-0812">Transmembrane</keyword>
<keyword evidence="1" id="KW-0472">Membrane</keyword>
<dbReference type="InterPro" id="IPR007418">
    <property type="entry name" value="DUF474"/>
</dbReference>
<reference evidence="3" key="1">
    <citation type="journal article" date="2019" name="Int. J. Syst. Evol. Microbiol.">
        <title>The Global Catalogue of Microorganisms (GCM) 10K type strain sequencing project: providing services to taxonomists for standard genome sequencing and annotation.</title>
        <authorList>
            <consortium name="The Broad Institute Genomics Platform"/>
            <consortium name="The Broad Institute Genome Sequencing Center for Infectious Disease"/>
            <person name="Wu L."/>
            <person name="Ma J."/>
        </authorList>
    </citation>
    <scope>NUCLEOTIDE SEQUENCE [LARGE SCALE GENOMIC DNA]</scope>
    <source>
        <strain evidence="3">KCTC 62195</strain>
    </source>
</reference>
<dbReference type="RefSeq" id="WP_377814637.1">
    <property type="nucleotide sequence ID" value="NZ_JBHRSJ010000022.1"/>
</dbReference>
<feature type="transmembrane region" description="Helical" evidence="1">
    <location>
        <begin position="50"/>
        <end position="71"/>
    </location>
</feature>
<dbReference type="EMBL" id="JBHRSJ010000022">
    <property type="protein sequence ID" value="MFC2972985.1"/>
    <property type="molecule type" value="Genomic_DNA"/>
</dbReference>